<dbReference type="PROSITE" id="PS51737">
    <property type="entry name" value="RECOMBINASE_DNA_BIND"/>
    <property type="match status" value="1"/>
</dbReference>
<evidence type="ECO:0000313" key="3">
    <source>
        <dbReference type="EMBL" id="QTD46339.1"/>
    </source>
</evidence>
<dbReference type="EMBL" id="CP071796">
    <property type="protein sequence ID" value="QTD46339.1"/>
    <property type="molecule type" value="Genomic_DNA"/>
</dbReference>
<gene>
    <name evidence="3" type="ORF">J1M35_05450</name>
</gene>
<dbReference type="InterPro" id="IPR036162">
    <property type="entry name" value="Resolvase-like_N_sf"/>
</dbReference>
<dbReference type="SMART" id="SM00857">
    <property type="entry name" value="Resolvase"/>
    <property type="match status" value="1"/>
</dbReference>
<sequence>MKPVSLPCAIYTRKSSEEGLEQDFNSLDAQREACAAYILSQKALGWKAVPSVYDDGGFSGGNTERPALQRLLADIALGKVKVVVVYKVDRLTRSLADFAKMVELFDAQGVSFVSVTQQFNTTTSMGRLTLNVLLSFAQFEREVTGERIRDKIAASKQKGLWMGGIPPVGYRPEGRTLVPVPEQAERIVAIFELYLELGCVSRLKAELERRDWRTPARNTHRADQGGNRPFSRGHLYRILSNPIYIGRIPHKETSYEGNHPAIVGQDLWDEVQAQLQSNQQGQKTRTHAKEPSLLAGLVWDEDGNPLIASHANKAGKRYRYYIHGTKVQEAIQEEIGSVREVLRIPAQELEALVVQELVRWLRNEAEVLQALKQLGQLAPSTIRQTLAQAKAWAAQLEASNGAETITVIQRLLKAVMIGDAQLDVQIQVRALIEGKQDQPAADSEHVIHRFVQAQLRRCGMAMRLVVDASSDESAAQRACSQPDQHLVQLLQRAHRAVHQLLTGQVGSTAELAKAQGVSMSWMTRVMYLGFMAPDLVKRIGSGDHPASLSADRLLRMSPLPMDWDEQRRVLWMG</sequence>
<organism evidence="3 4">
    <name type="scientific">Ottowia testudinis</name>
    <dbReference type="NCBI Taxonomy" id="2816950"/>
    <lineage>
        <taxon>Bacteria</taxon>
        <taxon>Pseudomonadati</taxon>
        <taxon>Pseudomonadota</taxon>
        <taxon>Betaproteobacteria</taxon>
        <taxon>Burkholderiales</taxon>
        <taxon>Comamonadaceae</taxon>
        <taxon>Ottowia</taxon>
    </lineage>
</organism>
<proteinExistence type="predicted"/>
<dbReference type="PANTHER" id="PTHR30461:SF23">
    <property type="entry name" value="DNA RECOMBINASE-RELATED"/>
    <property type="match status" value="1"/>
</dbReference>
<dbReference type="InterPro" id="IPR050639">
    <property type="entry name" value="SSR_resolvase"/>
</dbReference>
<dbReference type="InterPro" id="IPR038109">
    <property type="entry name" value="DNA_bind_recomb_sf"/>
</dbReference>
<dbReference type="RefSeq" id="WP_208010238.1">
    <property type="nucleotide sequence ID" value="NZ_CP071796.1"/>
</dbReference>
<evidence type="ECO:0000259" key="1">
    <source>
        <dbReference type="PROSITE" id="PS51736"/>
    </source>
</evidence>
<feature type="domain" description="Resolvase/invertase-type recombinase catalytic" evidence="1">
    <location>
        <begin position="7"/>
        <end position="159"/>
    </location>
</feature>
<accession>A0A975H400</accession>
<reference evidence="3" key="1">
    <citation type="submission" date="2021-03" db="EMBL/GenBank/DDBJ databases">
        <title>Ottowia sp. 27C isolated from the cloaca of a Giant Asian pond turtle (Heosemys grandis).</title>
        <authorList>
            <person name="Spergser J."/>
            <person name="Busse H.-J."/>
        </authorList>
    </citation>
    <scope>NUCLEOTIDE SEQUENCE</scope>
    <source>
        <strain evidence="3">27C</strain>
    </source>
</reference>
<dbReference type="AlphaFoldDB" id="A0A975H400"/>
<dbReference type="Pfam" id="PF00239">
    <property type="entry name" value="Resolvase"/>
    <property type="match status" value="1"/>
</dbReference>
<feature type="domain" description="Recombinase" evidence="2">
    <location>
        <begin position="167"/>
        <end position="281"/>
    </location>
</feature>
<dbReference type="GO" id="GO:0003677">
    <property type="term" value="F:DNA binding"/>
    <property type="evidence" value="ECO:0007669"/>
    <property type="project" value="InterPro"/>
</dbReference>
<dbReference type="Pfam" id="PF07508">
    <property type="entry name" value="Recombinase"/>
    <property type="match status" value="1"/>
</dbReference>
<evidence type="ECO:0000313" key="4">
    <source>
        <dbReference type="Proteomes" id="UP000663903"/>
    </source>
</evidence>
<dbReference type="InterPro" id="IPR011109">
    <property type="entry name" value="DNA_bind_recombinase_dom"/>
</dbReference>
<dbReference type="CDD" id="cd03768">
    <property type="entry name" value="SR_ResInv"/>
    <property type="match status" value="1"/>
</dbReference>
<dbReference type="Gene3D" id="3.90.1750.20">
    <property type="entry name" value="Putative Large Serine Recombinase, Chain B, Domain 2"/>
    <property type="match status" value="1"/>
</dbReference>
<dbReference type="InterPro" id="IPR006119">
    <property type="entry name" value="Resolv_N"/>
</dbReference>
<dbReference type="PANTHER" id="PTHR30461">
    <property type="entry name" value="DNA-INVERTASE FROM LAMBDOID PROPHAGE"/>
    <property type="match status" value="1"/>
</dbReference>
<evidence type="ECO:0000259" key="2">
    <source>
        <dbReference type="PROSITE" id="PS51737"/>
    </source>
</evidence>
<dbReference type="Gene3D" id="3.40.50.1390">
    <property type="entry name" value="Resolvase, N-terminal catalytic domain"/>
    <property type="match status" value="1"/>
</dbReference>
<dbReference type="KEGG" id="otd:J1M35_05450"/>
<dbReference type="GO" id="GO:0000150">
    <property type="term" value="F:DNA strand exchange activity"/>
    <property type="evidence" value="ECO:0007669"/>
    <property type="project" value="InterPro"/>
</dbReference>
<name>A0A975H400_9BURK</name>
<protein>
    <submittedName>
        <fullName evidence="3">Recombinase family protein</fullName>
    </submittedName>
</protein>
<dbReference type="SUPFAM" id="SSF53041">
    <property type="entry name" value="Resolvase-like"/>
    <property type="match status" value="1"/>
</dbReference>
<keyword evidence="4" id="KW-1185">Reference proteome</keyword>
<dbReference type="Proteomes" id="UP000663903">
    <property type="component" value="Chromosome"/>
</dbReference>
<dbReference type="PROSITE" id="PS51736">
    <property type="entry name" value="RECOMBINASES_3"/>
    <property type="match status" value="1"/>
</dbReference>